<keyword evidence="5" id="KW-0479">Metal-binding</keyword>
<dbReference type="AlphaFoldDB" id="A0A8J5CHH0"/>
<proteinExistence type="predicted"/>
<feature type="domain" description="RNA polymerase Rpb1" evidence="8">
    <location>
        <begin position="280"/>
        <end position="377"/>
    </location>
</feature>
<gene>
    <name evidence="9" type="primary">POLR3A_1</name>
    <name evidence="9" type="ORF">GWK47_016918</name>
</gene>
<keyword evidence="10" id="KW-1185">Reference proteome</keyword>
<dbReference type="EMBL" id="JACEEZ010021753">
    <property type="protein sequence ID" value="KAG0713116.1"/>
    <property type="molecule type" value="Genomic_DNA"/>
</dbReference>
<dbReference type="EC" id="2.7.7.6" evidence="1"/>
<dbReference type="PANTHER" id="PTHR48446:SF1">
    <property type="entry name" value="DNA-DIRECTED RNA POLYMERASE SUBUNIT BETA' N-TERMINAL SECTION"/>
    <property type="match status" value="1"/>
</dbReference>
<evidence type="ECO:0000256" key="1">
    <source>
        <dbReference type="ARBA" id="ARBA00012418"/>
    </source>
</evidence>
<keyword evidence="4" id="KW-0548">Nucleotidyltransferase</keyword>
<evidence type="ECO:0000256" key="7">
    <source>
        <dbReference type="ARBA" id="ARBA00023163"/>
    </source>
</evidence>
<dbReference type="GO" id="GO:0003677">
    <property type="term" value="F:DNA binding"/>
    <property type="evidence" value="ECO:0007669"/>
    <property type="project" value="InterPro"/>
</dbReference>
<accession>A0A8J5CHH0</accession>
<keyword evidence="7" id="KW-0804">Transcription</keyword>
<dbReference type="GO" id="GO:0006351">
    <property type="term" value="P:DNA-templated transcription"/>
    <property type="evidence" value="ECO:0007669"/>
    <property type="project" value="InterPro"/>
</dbReference>
<dbReference type="GO" id="GO:0000428">
    <property type="term" value="C:DNA-directed RNA polymerase complex"/>
    <property type="evidence" value="ECO:0007669"/>
    <property type="project" value="UniProtKB-KW"/>
</dbReference>
<dbReference type="InterPro" id="IPR007080">
    <property type="entry name" value="RNA_pol_Rpb1_1"/>
</dbReference>
<evidence type="ECO:0000313" key="9">
    <source>
        <dbReference type="EMBL" id="KAG0713116.1"/>
    </source>
</evidence>
<dbReference type="Gene3D" id="4.10.860.120">
    <property type="entry name" value="RNA polymerase II, clamp domain"/>
    <property type="match status" value="1"/>
</dbReference>
<reference evidence="9" key="1">
    <citation type="submission" date="2020-07" db="EMBL/GenBank/DDBJ databases">
        <title>The High-quality genome of the commercially important snow crab, Chionoecetes opilio.</title>
        <authorList>
            <person name="Jeong J.-H."/>
            <person name="Ryu S."/>
        </authorList>
    </citation>
    <scope>NUCLEOTIDE SEQUENCE</scope>
    <source>
        <strain evidence="9">MADBK_172401_WGS</strain>
        <tissue evidence="9">Digestive gland</tissue>
    </source>
</reference>
<protein>
    <recommendedName>
        <fullName evidence="1">DNA-directed RNA polymerase</fullName>
        <ecNumber evidence="1">2.7.7.6</ecNumber>
    </recommendedName>
</protein>
<evidence type="ECO:0000313" key="10">
    <source>
        <dbReference type="Proteomes" id="UP000770661"/>
    </source>
</evidence>
<feature type="domain" description="RNA polymerase Rpb1" evidence="8">
    <location>
        <begin position="12"/>
        <end position="227"/>
    </location>
</feature>
<dbReference type="InterPro" id="IPR044893">
    <property type="entry name" value="RNA_pol_Rpb1_clamp_domain"/>
</dbReference>
<dbReference type="PANTHER" id="PTHR48446">
    <property type="entry name" value="DNA-DIRECTED RNA POLYMERASE SUBUNIT BETA' N-TERMINAL SECTION"/>
    <property type="match status" value="1"/>
</dbReference>
<evidence type="ECO:0000259" key="8">
    <source>
        <dbReference type="Pfam" id="PF04997"/>
    </source>
</evidence>
<evidence type="ECO:0000256" key="4">
    <source>
        <dbReference type="ARBA" id="ARBA00022695"/>
    </source>
</evidence>
<evidence type="ECO:0000256" key="3">
    <source>
        <dbReference type="ARBA" id="ARBA00022679"/>
    </source>
</evidence>
<sequence>MKEQYRETDMVRNIVDIQFGVLSAQDMQQMSHAHVVSSELYSAPAVTRQPAPHGVLDLRMGTSQKDISCETCCKNLMDCTGHFGYLDLARPCFHVGYFKNTVHILQNICKICSHVLLKPKDKPGMCEQAKRITSYLQKKALYKRVNELCKKVTSCPCCGVHNGVVKRLPPLKIVHERFRNVKKGNPVLTHYFSQFDTALEYNKELESHLTSNIIEFLNPSQVLDLFEKGYLLKSDYEADSENITEVRLQKGRAAWSRKVFDLSDPRLPKHYSRPLTLKNEKIPYADLPLLCMNEQFSHPKDLILTRLLVPPNCIRPSVISELKSGTNEDDITVMLTEIMFLNNLIKKRSGGKVQSIQDSWEHLQLHAAFIINSEISVPMDLSMVSV</sequence>
<dbReference type="SUPFAM" id="SSF64484">
    <property type="entry name" value="beta and beta-prime subunits of DNA dependent RNA-polymerase"/>
    <property type="match status" value="1"/>
</dbReference>
<evidence type="ECO:0000256" key="6">
    <source>
        <dbReference type="ARBA" id="ARBA00022833"/>
    </source>
</evidence>
<keyword evidence="3" id="KW-0808">Transferase</keyword>
<keyword evidence="6" id="KW-0862">Zinc</keyword>
<organism evidence="9 10">
    <name type="scientific">Chionoecetes opilio</name>
    <name type="common">Atlantic snow crab</name>
    <name type="synonym">Cancer opilio</name>
    <dbReference type="NCBI Taxonomy" id="41210"/>
    <lineage>
        <taxon>Eukaryota</taxon>
        <taxon>Metazoa</taxon>
        <taxon>Ecdysozoa</taxon>
        <taxon>Arthropoda</taxon>
        <taxon>Crustacea</taxon>
        <taxon>Multicrustacea</taxon>
        <taxon>Malacostraca</taxon>
        <taxon>Eumalacostraca</taxon>
        <taxon>Eucarida</taxon>
        <taxon>Decapoda</taxon>
        <taxon>Pleocyemata</taxon>
        <taxon>Brachyura</taxon>
        <taxon>Eubrachyura</taxon>
        <taxon>Majoidea</taxon>
        <taxon>Majidae</taxon>
        <taxon>Chionoecetes</taxon>
    </lineage>
</organism>
<dbReference type="Pfam" id="PF04997">
    <property type="entry name" value="RNA_pol_Rpb1_1"/>
    <property type="match status" value="2"/>
</dbReference>
<name>A0A8J5CHH0_CHIOP</name>
<evidence type="ECO:0000256" key="2">
    <source>
        <dbReference type="ARBA" id="ARBA00022478"/>
    </source>
</evidence>
<evidence type="ECO:0000256" key="5">
    <source>
        <dbReference type="ARBA" id="ARBA00022723"/>
    </source>
</evidence>
<dbReference type="GO" id="GO:0003899">
    <property type="term" value="F:DNA-directed RNA polymerase activity"/>
    <property type="evidence" value="ECO:0007669"/>
    <property type="project" value="UniProtKB-EC"/>
</dbReference>
<dbReference type="Proteomes" id="UP000770661">
    <property type="component" value="Unassembled WGS sequence"/>
</dbReference>
<dbReference type="OrthoDB" id="270392at2759"/>
<comment type="caution">
    <text evidence="9">The sequence shown here is derived from an EMBL/GenBank/DDBJ whole genome shotgun (WGS) entry which is preliminary data.</text>
</comment>
<dbReference type="GO" id="GO:0046872">
    <property type="term" value="F:metal ion binding"/>
    <property type="evidence" value="ECO:0007669"/>
    <property type="project" value="UniProtKB-KW"/>
</dbReference>
<dbReference type="FunFam" id="4.10.860.120:FF:000004">
    <property type="entry name" value="DNA-directed RNA polymerase subunit"/>
    <property type="match status" value="1"/>
</dbReference>
<keyword evidence="2 9" id="KW-0240">DNA-directed RNA polymerase</keyword>
<dbReference type="InterPro" id="IPR015700">
    <property type="entry name" value="RPC1"/>
</dbReference>